<evidence type="ECO:0000259" key="6">
    <source>
        <dbReference type="SMART" id="SM00829"/>
    </source>
</evidence>
<proteinExistence type="inferred from homology"/>
<evidence type="ECO:0000256" key="1">
    <source>
        <dbReference type="ARBA" id="ARBA00001947"/>
    </source>
</evidence>
<dbReference type="GO" id="GO:0008270">
    <property type="term" value="F:zinc ion binding"/>
    <property type="evidence" value="ECO:0007669"/>
    <property type="project" value="InterPro"/>
</dbReference>
<dbReference type="InterPro" id="IPR029752">
    <property type="entry name" value="D-isomer_DH_CS1"/>
</dbReference>
<evidence type="ECO:0000313" key="7">
    <source>
        <dbReference type="EMBL" id="EGO24265.1"/>
    </source>
</evidence>
<dbReference type="EMBL" id="GL945434">
    <property type="protein sequence ID" value="EGO24265.1"/>
    <property type="molecule type" value="Genomic_DNA"/>
</dbReference>
<feature type="domain" description="Enoyl reductase (ER)" evidence="6">
    <location>
        <begin position="53"/>
        <end position="372"/>
    </location>
</feature>
<dbReference type="InterPro" id="IPR020843">
    <property type="entry name" value="ER"/>
</dbReference>
<dbReference type="InterPro" id="IPR013154">
    <property type="entry name" value="ADH-like_N"/>
</dbReference>
<comment type="cofactor">
    <cofactor evidence="1 5">
        <name>Zn(2+)</name>
        <dbReference type="ChEBI" id="CHEBI:29105"/>
    </cofactor>
</comment>
<evidence type="ECO:0000256" key="2">
    <source>
        <dbReference type="ARBA" id="ARBA00022723"/>
    </source>
</evidence>
<dbReference type="PROSITE" id="PS00065">
    <property type="entry name" value="D_2_HYDROXYACID_DH_1"/>
    <property type="match status" value="1"/>
</dbReference>
<dbReference type="InterPro" id="IPR011032">
    <property type="entry name" value="GroES-like_sf"/>
</dbReference>
<keyword evidence="4" id="KW-0560">Oxidoreductase</keyword>
<dbReference type="Pfam" id="PF00107">
    <property type="entry name" value="ADH_zinc_N"/>
    <property type="match status" value="1"/>
</dbReference>
<dbReference type="InterPro" id="IPR047109">
    <property type="entry name" value="CAD-like"/>
</dbReference>
<dbReference type="HOGENOM" id="CLU_026673_20_2_1"/>
<dbReference type="CDD" id="cd05283">
    <property type="entry name" value="CAD1"/>
    <property type="match status" value="1"/>
</dbReference>
<dbReference type="AlphaFoldDB" id="F8NVV4"/>
<keyword evidence="2 5" id="KW-0479">Metal-binding</keyword>
<dbReference type="PROSITE" id="PS00059">
    <property type="entry name" value="ADH_ZINC"/>
    <property type="match status" value="1"/>
</dbReference>
<dbReference type="InterPro" id="IPR036291">
    <property type="entry name" value="NAD(P)-bd_dom_sf"/>
</dbReference>
<dbReference type="Gene3D" id="3.90.180.10">
    <property type="entry name" value="Medium-chain alcohol dehydrogenases, catalytic domain"/>
    <property type="match status" value="1"/>
</dbReference>
<dbReference type="PANTHER" id="PTHR42683">
    <property type="entry name" value="ALDEHYDE REDUCTASE"/>
    <property type="match status" value="1"/>
</dbReference>
<keyword evidence="3 5" id="KW-0862">Zinc</keyword>
<protein>
    <recommendedName>
        <fullName evidence="6">Enoyl reductase (ER) domain-containing protein</fullName>
    </recommendedName>
</protein>
<dbReference type="SUPFAM" id="SSF50129">
    <property type="entry name" value="GroES-like"/>
    <property type="match status" value="1"/>
</dbReference>
<dbReference type="Pfam" id="PF08240">
    <property type="entry name" value="ADH_N"/>
    <property type="match status" value="1"/>
</dbReference>
<dbReference type="InterPro" id="IPR002328">
    <property type="entry name" value="ADH_Zn_CS"/>
</dbReference>
<dbReference type="RefSeq" id="XP_007318284.1">
    <property type="nucleotide sequence ID" value="XM_007318222.1"/>
</dbReference>
<dbReference type="FunFam" id="3.40.50.720:FF:000022">
    <property type="entry name" value="Cinnamyl alcohol dehydrogenase"/>
    <property type="match status" value="1"/>
</dbReference>
<dbReference type="Gene3D" id="3.40.50.720">
    <property type="entry name" value="NAD(P)-binding Rossmann-like Domain"/>
    <property type="match status" value="1"/>
</dbReference>
<sequence length="376" mass="40740">MMLKPRMELGQHIRDCDSELFLIHTTDTPQTPPHSPRSTLAMPSELSFAVFKGSEAGKVVQSISTRERLLPDEVLLKVTHSGVCGTDVHFKSKDIVLGHEGVGIIEQIGSGVKAFSVGDRAGFGFLQNACENCAQCRASDEIYCHSRQIYGLGILDQGSFATYSIQKAAFIFPIPSKLDSAYAAPLMCAGATVFNALFTGNVRPADRVGVIGVGGLGHLAIQFAAKMGCEVTVFSSSDSKKQEALQLGATEFYATRGMKTLEGAKEINHLLVTTSAQPDWDLYIPIMAPRGTIFPLSVSQENLVVPYMPLVVGGLRIQGSLVCSRGVHSKMLEFAATQGIKPFVETFDMSVEGIEQAFERMEQGKLRYRAVLVAKQ</sequence>
<dbReference type="GeneID" id="18819206"/>
<gene>
    <name evidence="7" type="ORF">SERLADRAFT_467286</name>
</gene>
<dbReference type="OrthoDB" id="1879366at2759"/>
<dbReference type="GO" id="GO:0016616">
    <property type="term" value="F:oxidoreductase activity, acting on the CH-OH group of donors, NAD or NADP as acceptor"/>
    <property type="evidence" value="ECO:0007669"/>
    <property type="project" value="InterPro"/>
</dbReference>
<dbReference type="SMART" id="SM00829">
    <property type="entry name" value="PKS_ER"/>
    <property type="match status" value="1"/>
</dbReference>
<reference evidence="7" key="1">
    <citation type="submission" date="2011-04" db="EMBL/GenBank/DDBJ databases">
        <title>Evolution of plant cell wall degrading machinery underlies the functional diversity of forest fungi.</title>
        <authorList>
            <consortium name="US DOE Joint Genome Institute (JGI-PGF)"/>
            <person name="Eastwood D.C."/>
            <person name="Floudas D."/>
            <person name="Binder M."/>
            <person name="Majcherczyk A."/>
            <person name="Schneider P."/>
            <person name="Aerts A."/>
            <person name="Asiegbu F.O."/>
            <person name="Baker S.E."/>
            <person name="Barry K."/>
            <person name="Bendiksby M."/>
            <person name="Blumentritt M."/>
            <person name="Coutinho P.M."/>
            <person name="Cullen D."/>
            <person name="Cullen D."/>
            <person name="Gathman A."/>
            <person name="Goodell B."/>
            <person name="Henrissat B."/>
            <person name="Ihrmark K."/>
            <person name="Kauserud H."/>
            <person name="Kohler A."/>
            <person name="LaButti K."/>
            <person name="Lapidus A."/>
            <person name="Lavin J.L."/>
            <person name="Lee Y.-H."/>
            <person name="Lindquist E."/>
            <person name="Lilly W."/>
            <person name="Lucas S."/>
            <person name="Morin E."/>
            <person name="Murat C."/>
            <person name="Oguiza J.A."/>
            <person name="Park J."/>
            <person name="Pisabarro A.G."/>
            <person name="Riley R."/>
            <person name="Rosling A."/>
            <person name="Salamov A."/>
            <person name="Schmidt O."/>
            <person name="Schmutz J."/>
            <person name="Skrede I."/>
            <person name="Stenlid J."/>
            <person name="Wiebenga A."/>
            <person name="Xie X."/>
            <person name="Kues U."/>
            <person name="Hibbett D.S."/>
            <person name="Hoffmeister D."/>
            <person name="Hogberg N."/>
            <person name="Martin F."/>
            <person name="Grigoriev I.V."/>
            <person name="Watkinson S.C."/>
        </authorList>
    </citation>
    <scope>NUCLEOTIDE SEQUENCE</scope>
    <source>
        <strain evidence="7">S7.9</strain>
    </source>
</reference>
<organism>
    <name type="scientific">Serpula lacrymans var. lacrymans (strain S7.9)</name>
    <name type="common">Dry rot fungus</name>
    <dbReference type="NCBI Taxonomy" id="578457"/>
    <lineage>
        <taxon>Eukaryota</taxon>
        <taxon>Fungi</taxon>
        <taxon>Dikarya</taxon>
        <taxon>Basidiomycota</taxon>
        <taxon>Agaricomycotina</taxon>
        <taxon>Agaricomycetes</taxon>
        <taxon>Agaricomycetidae</taxon>
        <taxon>Boletales</taxon>
        <taxon>Coniophorineae</taxon>
        <taxon>Serpulaceae</taxon>
        <taxon>Serpula</taxon>
    </lineage>
</organism>
<evidence type="ECO:0000256" key="5">
    <source>
        <dbReference type="RuleBase" id="RU361277"/>
    </source>
</evidence>
<name>F8NVV4_SERL9</name>
<dbReference type="InterPro" id="IPR013149">
    <property type="entry name" value="ADH-like_C"/>
</dbReference>
<dbReference type="SUPFAM" id="SSF51735">
    <property type="entry name" value="NAD(P)-binding Rossmann-fold domains"/>
    <property type="match status" value="1"/>
</dbReference>
<evidence type="ECO:0000256" key="3">
    <source>
        <dbReference type="ARBA" id="ARBA00022833"/>
    </source>
</evidence>
<comment type="similarity">
    <text evidence="5">Belongs to the zinc-containing alcohol dehydrogenase family.</text>
</comment>
<dbReference type="Proteomes" id="UP000008064">
    <property type="component" value="Unassembled WGS sequence"/>
</dbReference>
<evidence type="ECO:0000256" key="4">
    <source>
        <dbReference type="ARBA" id="ARBA00023002"/>
    </source>
</evidence>
<accession>F8NVV4</accession>
<dbReference type="KEGG" id="sla:SERLADRAFT_467286"/>